<dbReference type="Pfam" id="PF07739">
    <property type="entry name" value="TipAS"/>
    <property type="match status" value="1"/>
</dbReference>
<dbReference type="PANTHER" id="PTHR30204">
    <property type="entry name" value="REDOX-CYCLING DRUG-SENSING TRANSCRIPTIONAL ACTIVATOR SOXR"/>
    <property type="match status" value="1"/>
</dbReference>
<dbReference type="KEGG" id="pspu:NA29_07610"/>
<gene>
    <name evidence="3" type="primary">mta</name>
    <name evidence="3" type="ORF">SAMEA4530655_00663</name>
</gene>
<sequence length="356" mass="40297">MRLKVGELAKRSGLTVRALHHYDTLGLLSPSARSDAGYRLYDLSDIARLHEIQALRRFGMSLADIGQWLASRDASNGSDDRHSAYDGLDALIARQIDMLTHQIDDASRLRERLVRLQSQLASGEAPELAEWLSTLELMNMYDKYFSQDELARFPLYQNKQAHDSDWPAIVAEVRDLIARGEPSTGETAQAVARRWMAMIKRDTGGDARLLAKLNLMHLSEPSMQSQTGITGDVMQYIKEAFGQTKLRIYRQYLDDAEYRFLAANYLNHTDEWPVLIGAIRDRMEAGAPPEAPEVQALVRQWLTYFRAYAGDNPATHMKIREAHRLEPELMEGSFIDLPMLEFVKQGIAVAMRATSA</sequence>
<dbReference type="AlphaFoldDB" id="A0A239S9G3"/>
<evidence type="ECO:0000259" key="2">
    <source>
        <dbReference type="PROSITE" id="PS50937"/>
    </source>
</evidence>
<dbReference type="PRINTS" id="PR00040">
    <property type="entry name" value="HTHMERR"/>
</dbReference>
<dbReference type="Gene3D" id="1.10.1660.10">
    <property type="match status" value="1"/>
</dbReference>
<dbReference type="STRING" id="93222.NA29_07610"/>
<evidence type="ECO:0000256" key="1">
    <source>
        <dbReference type="ARBA" id="ARBA00023125"/>
    </source>
</evidence>
<dbReference type="Pfam" id="PF13411">
    <property type="entry name" value="MerR_1"/>
    <property type="match status" value="1"/>
</dbReference>
<dbReference type="InterPro" id="IPR009061">
    <property type="entry name" value="DNA-bd_dom_put_sf"/>
</dbReference>
<dbReference type="SMART" id="SM00422">
    <property type="entry name" value="HTH_MERR"/>
    <property type="match status" value="1"/>
</dbReference>
<dbReference type="EMBL" id="LT906435">
    <property type="protein sequence ID" value="SNU81842.1"/>
    <property type="molecule type" value="Genomic_DNA"/>
</dbReference>
<dbReference type="InterPro" id="IPR012925">
    <property type="entry name" value="TipAS_dom"/>
</dbReference>
<dbReference type="PROSITE" id="PS50937">
    <property type="entry name" value="HTH_MERR_2"/>
    <property type="match status" value="1"/>
</dbReference>
<dbReference type="SUPFAM" id="SSF46955">
    <property type="entry name" value="Putative DNA-binding domain"/>
    <property type="match status" value="1"/>
</dbReference>
<dbReference type="Proteomes" id="UP000215126">
    <property type="component" value="Chromosome 1"/>
</dbReference>
<feature type="domain" description="HTH merR-type" evidence="2">
    <location>
        <begin position="1"/>
        <end position="71"/>
    </location>
</feature>
<dbReference type="OrthoDB" id="9808480at2"/>
<organism evidence="3 4">
    <name type="scientific">Pandoraea sputorum</name>
    <dbReference type="NCBI Taxonomy" id="93222"/>
    <lineage>
        <taxon>Bacteria</taxon>
        <taxon>Pseudomonadati</taxon>
        <taxon>Pseudomonadota</taxon>
        <taxon>Betaproteobacteria</taxon>
        <taxon>Burkholderiales</taxon>
        <taxon>Burkholderiaceae</taxon>
        <taxon>Pandoraea</taxon>
    </lineage>
</organism>
<name>A0A239S9G3_9BURK</name>
<evidence type="ECO:0000313" key="4">
    <source>
        <dbReference type="Proteomes" id="UP000215126"/>
    </source>
</evidence>
<dbReference type="RefSeq" id="WP_039395756.1">
    <property type="nucleotide sequence ID" value="NZ_CABPRX010000001.1"/>
</dbReference>
<dbReference type="InterPro" id="IPR000551">
    <property type="entry name" value="MerR-type_HTH_dom"/>
</dbReference>
<proteinExistence type="predicted"/>
<dbReference type="GO" id="GO:0003700">
    <property type="term" value="F:DNA-binding transcription factor activity"/>
    <property type="evidence" value="ECO:0007669"/>
    <property type="project" value="InterPro"/>
</dbReference>
<accession>A0A239S9G3</accession>
<evidence type="ECO:0000313" key="3">
    <source>
        <dbReference type="EMBL" id="SNU81842.1"/>
    </source>
</evidence>
<dbReference type="PROSITE" id="PS00552">
    <property type="entry name" value="HTH_MERR_1"/>
    <property type="match status" value="1"/>
</dbReference>
<dbReference type="GO" id="GO:0003677">
    <property type="term" value="F:DNA binding"/>
    <property type="evidence" value="ECO:0007669"/>
    <property type="project" value="UniProtKB-KW"/>
</dbReference>
<dbReference type="InterPro" id="IPR047057">
    <property type="entry name" value="MerR_fam"/>
</dbReference>
<keyword evidence="4" id="KW-1185">Reference proteome</keyword>
<protein>
    <submittedName>
        <fullName evidence="3">Multidrug transporter activation protein</fullName>
    </submittedName>
</protein>
<reference evidence="3 4" key="1">
    <citation type="submission" date="2017-06" db="EMBL/GenBank/DDBJ databases">
        <authorList>
            <consortium name="Pathogen Informatics"/>
        </authorList>
    </citation>
    <scope>NUCLEOTIDE SEQUENCE [LARGE SCALE GENOMIC DNA]</scope>
    <source>
        <strain evidence="3 4">NCTC13161</strain>
    </source>
</reference>
<dbReference type="PANTHER" id="PTHR30204:SF90">
    <property type="entry name" value="HTH-TYPE TRANSCRIPTIONAL ACTIVATOR MTA"/>
    <property type="match status" value="1"/>
</dbReference>
<keyword evidence="1" id="KW-0238">DNA-binding</keyword>
<dbReference type="GeneID" id="88093353"/>